<dbReference type="EMBL" id="JARKIF010000016">
    <property type="protein sequence ID" value="KAJ7621278.1"/>
    <property type="molecule type" value="Genomic_DNA"/>
</dbReference>
<gene>
    <name evidence="2" type="ORF">FB45DRAFT_870953</name>
</gene>
<feature type="region of interest" description="Disordered" evidence="1">
    <location>
        <begin position="1"/>
        <end position="26"/>
    </location>
</feature>
<dbReference type="Proteomes" id="UP001221142">
    <property type="component" value="Unassembled WGS sequence"/>
</dbReference>
<comment type="caution">
    <text evidence="2">The sequence shown here is derived from an EMBL/GenBank/DDBJ whole genome shotgun (WGS) entry which is preliminary data.</text>
</comment>
<evidence type="ECO:0000256" key="1">
    <source>
        <dbReference type="SAM" id="MobiDB-lite"/>
    </source>
</evidence>
<organism evidence="2 3">
    <name type="scientific">Roridomyces roridus</name>
    <dbReference type="NCBI Taxonomy" id="1738132"/>
    <lineage>
        <taxon>Eukaryota</taxon>
        <taxon>Fungi</taxon>
        <taxon>Dikarya</taxon>
        <taxon>Basidiomycota</taxon>
        <taxon>Agaricomycotina</taxon>
        <taxon>Agaricomycetes</taxon>
        <taxon>Agaricomycetidae</taxon>
        <taxon>Agaricales</taxon>
        <taxon>Marasmiineae</taxon>
        <taxon>Mycenaceae</taxon>
        <taxon>Roridomyces</taxon>
    </lineage>
</organism>
<sequence length="474" mass="51119">MDLQRTSEAVFDTSFSPPPPTSSNVERTTVLSELEYSTLPINLRLISDQKANSLHCQWICRYRHQVAVAAEDMPWILGSQDEDKVAARHGGGSGGLGGQPSLYNSKQLESSVTRAVAGMVCVLRPSSCPRPESPMQRMTNTYLRNTRTRGDWEPRFEPASNLRPRAEVAEAHPRIIMRATPIGPFGAAPNAAPARGGGPVSTGGGGGCPQNSYLRRWRHYIPPPGTSKAPSNQHLMGPSRSISQQSGGALVKCHQQIKLRKVDGYLHSGFTGGLGSSTLKNRNTSLPVIVPREGTAGSPVWAWPNPHIARSIESILAGRRGDMERGATVVHRNLAYSILQNCTSSSTYGITESYWSRHLESIFVKLAFLAGFHTEVDGVVFPYGGASSSLGAWGVEDKGNTAVSTAQDAGQSGLSLLRQSGRGATRSMAVVGRLSAESSQRVCSQHGRGWCGSRDGGYMWIEGRVVLKENTTQR</sequence>
<reference evidence="2" key="1">
    <citation type="submission" date="2023-03" db="EMBL/GenBank/DDBJ databases">
        <title>Massive genome expansion in bonnet fungi (Mycena s.s.) driven by repeated elements and novel gene families across ecological guilds.</title>
        <authorList>
            <consortium name="Lawrence Berkeley National Laboratory"/>
            <person name="Harder C.B."/>
            <person name="Miyauchi S."/>
            <person name="Viragh M."/>
            <person name="Kuo A."/>
            <person name="Thoen E."/>
            <person name="Andreopoulos B."/>
            <person name="Lu D."/>
            <person name="Skrede I."/>
            <person name="Drula E."/>
            <person name="Henrissat B."/>
            <person name="Morin E."/>
            <person name="Kohler A."/>
            <person name="Barry K."/>
            <person name="LaButti K."/>
            <person name="Morin E."/>
            <person name="Salamov A."/>
            <person name="Lipzen A."/>
            <person name="Mereny Z."/>
            <person name="Hegedus B."/>
            <person name="Baldrian P."/>
            <person name="Stursova M."/>
            <person name="Weitz H."/>
            <person name="Taylor A."/>
            <person name="Grigoriev I.V."/>
            <person name="Nagy L.G."/>
            <person name="Martin F."/>
            <person name="Kauserud H."/>
        </authorList>
    </citation>
    <scope>NUCLEOTIDE SEQUENCE</scope>
    <source>
        <strain evidence="2">9284</strain>
    </source>
</reference>
<feature type="region of interest" description="Disordered" evidence="1">
    <location>
        <begin position="187"/>
        <end position="247"/>
    </location>
</feature>
<feature type="compositionally biased region" description="Polar residues" evidence="1">
    <location>
        <begin position="228"/>
        <end position="247"/>
    </location>
</feature>
<feature type="compositionally biased region" description="Gly residues" evidence="1">
    <location>
        <begin position="195"/>
        <end position="208"/>
    </location>
</feature>
<dbReference type="AlphaFoldDB" id="A0AAD7BHI8"/>
<evidence type="ECO:0000313" key="3">
    <source>
        <dbReference type="Proteomes" id="UP001221142"/>
    </source>
</evidence>
<protein>
    <submittedName>
        <fullName evidence="2">Uncharacterized protein</fullName>
    </submittedName>
</protein>
<accession>A0AAD7BHI8</accession>
<proteinExistence type="predicted"/>
<keyword evidence="3" id="KW-1185">Reference proteome</keyword>
<evidence type="ECO:0000313" key="2">
    <source>
        <dbReference type="EMBL" id="KAJ7621278.1"/>
    </source>
</evidence>
<name>A0AAD7BHI8_9AGAR</name>